<keyword evidence="5" id="KW-0812">Transmembrane</keyword>
<dbReference type="OrthoDB" id="9806704at2"/>
<dbReference type="SUPFAM" id="SSF58104">
    <property type="entry name" value="Methyl-accepting chemotaxis protein (MCP) signaling domain"/>
    <property type="match status" value="1"/>
</dbReference>
<keyword evidence="9" id="KW-1185">Reference proteome</keyword>
<keyword evidence="2 4" id="KW-0807">Transducer</keyword>
<feature type="transmembrane region" description="Helical" evidence="5">
    <location>
        <begin position="414"/>
        <end position="437"/>
    </location>
</feature>
<evidence type="ECO:0000259" key="7">
    <source>
        <dbReference type="PROSITE" id="PS50885"/>
    </source>
</evidence>
<dbReference type="InterPro" id="IPR004090">
    <property type="entry name" value="Chemotax_Me-accpt_rcpt"/>
</dbReference>
<dbReference type="RefSeq" id="WP_046520070.1">
    <property type="nucleotide sequence ID" value="NZ_LAVS01000024.1"/>
</dbReference>
<evidence type="ECO:0000256" key="4">
    <source>
        <dbReference type="PROSITE-ProRule" id="PRU00284"/>
    </source>
</evidence>
<name>A0A3P3QQB7_9GAMM</name>
<feature type="domain" description="HAMP" evidence="7">
    <location>
        <begin position="438"/>
        <end position="491"/>
    </location>
</feature>
<dbReference type="GO" id="GO:0006935">
    <property type="term" value="P:chemotaxis"/>
    <property type="evidence" value="ECO:0007669"/>
    <property type="project" value="InterPro"/>
</dbReference>
<keyword evidence="5" id="KW-1133">Transmembrane helix</keyword>
<dbReference type="PROSITE" id="PS50111">
    <property type="entry name" value="CHEMOTAXIS_TRANSDUC_2"/>
    <property type="match status" value="1"/>
</dbReference>
<dbReference type="Proteomes" id="UP000276260">
    <property type="component" value="Unassembled WGS sequence"/>
</dbReference>
<keyword evidence="5" id="KW-0472">Membrane</keyword>
<dbReference type="GO" id="GO:0007165">
    <property type="term" value="P:signal transduction"/>
    <property type="evidence" value="ECO:0007669"/>
    <property type="project" value="UniProtKB-KW"/>
</dbReference>
<evidence type="ECO:0000313" key="9">
    <source>
        <dbReference type="Proteomes" id="UP000276260"/>
    </source>
</evidence>
<dbReference type="SMART" id="SM00283">
    <property type="entry name" value="MA"/>
    <property type="match status" value="1"/>
</dbReference>
<dbReference type="GO" id="GO:0016020">
    <property type="term" value="C:membrane"/>
    <property type="evidence" value="ECO:0007669"/>
    <property type="project" value="UniProtKB-SubCell"/>
</dbReference>
<evidence type="ECO:0000313" key="8">
    <source>
        <dbReference type="EMBL" id="RRJ22709.1"/>
    </source>
</evidence>
<reference evidence="8 9" key="1">
    <citation type="submission" date="2018-11" db="EMBL/GenBank/DDBJ databases">
        <title>Draft genome analysis of Rheinheimera mesophila isolated from an industrial waste site.</title>
        <authorList>
            <person name="Yu Q."/>
            <person name="Qi Y."/>
            <person name="Zhang H."/>
            <person name="Lu Y."/>
            <person name="Pu J."/>
        </authorList>
    </citation>
    <scope>NUCLEOTIDE SEQUENCE [LARGE SCALE GENOMIC DNA]</scope>
    <source>
        <strain evidence="8 9">IITR13</strain>
    </source>
</reference>
<evidence type="ECO:0000256" key="2">
    <source>
        <dbReference type="ARBA" id="ARBA00023224"/>
    </source>
</evidence>
<dbReference type="Pfam" id="PF00015">
    <property type="entry name" value="MCPsignal"/>
    <property type="match status" value="1"/>
</dbReference>
<gene>
    <name evidence="8" type="ORF">EIK76_01080</name>
</gene>
<accession>A0A3P3QQB7</accession>
<dbReference type="EMBL" id="RRCF01000001">
    <property type="protein sequence ID" value="RRJ22709.1"/>
    <property type="molecule type" value="Genomic_DNA"/>
</dbReference>
<evidence type="ECO:0000256" key="1">
    <source>
        <dbReference type="ARBA" id="ARBA00004370"/>
    </source>
</evidence>
<dbReference type="PRINTS" id="PR00260">
    <property type="entry name" value="CHEMTRNSDUCR"/>
</dbReference>
<proteinExistence type="inferred from homology"/>
<dbReference type="AlphaFoldDB" id="A0A3P3QQB7"/>
<protein>
    <submittedName>
        <fullName evidence="8">Methyl-accepting chemotaxis protein</fullName>
    </submittedName>
</protein>
<evidence type="ECO:0000256" key="5">
    <source>
        <dbReference type="SAM" id="Phobius"/>
    </source>
</evidence>
<sequence>MNIARKLTVGAGVLTIMAVILSASTSGLLALKDSSDAVHQSAEQQFQALAASRHTMLQTQLDSQQQLLSVLAHNRLTQEAIYSFKNPFVSYRYEVSAPDLNSLKQQMGDWYTKHYQPYVRTQAAGLSVNTSQWLEKSKFESLLLQKFYVAENPQPLGKQQLLEDRGDGSVYGQQHKKYHSSFKQIVDRYGFQDLLLVDANSLDVLYNVNKGPVFASNLQNGAFADTELAKLAKSLQQKPKAGLQISAIRAFEGYFQQQVLFFGVPVFHPNNVDTPVGFLIAQYPVSRFTDLMTGNQNWQDLGLGQSGDLYLVDQQQTLVTELRPYLTDKANFITEYPQFKAGPYGLGGHATLQLPQIKQALAGKSGVAEAEDYRGIASLLSWRPLQIGQQHYALIVQQDLSESMAAVSTIRTNLILSTLVAVVILAVLVVILVYVLARRFAKPMQILHQGIEQSAKSHDLSARFDLTTQDELADIGAALNTLFGSFGALVSRLISTSEQSASAATQNLQISLECKSSAMQQGTAISHLQQQSQQLDLQLQQSAQQLRSSASQATYANQRADAGFQAVDQVASSMRHLAEQVSSSSHSMEELRSAATAIVTVLDTIQGISEQTNLLALNAAIEAARAGEHGRGFAVVADEVRRLSGSTRQATMEIQQMLNRLMTTVDETALDLAKERQSAELCVTGSEQALHALTEIKQLIAQVSDATSGIACASEQQVQQNQQMRDELSAVQALAAHTEQAMTELHFTAKQQEQLATELLQNAKAFKV</sequence>
<evidence type="ECO:0000256" key="3">
    <source>
        <dbReference type="ARBA" id="ARBA00029447"/>
    </source>
</evidence>
<dbReference type="InterPro" id="IPR004089">
    <property type="entry name" value="MCPsignal_dom"/>
</dbReference>
<dbReference type="PANTHER" id="PTHR32089">
    <property type="entry name" value="METHYL-ACCEPTING CHEMOTAXIS PROTEIN MCPB"/>
    <property type="match status" value="1"/>
</dbReference>
<feature type="domain" description="Methyl-accepting transducer" evidence="6">
    <location>
        <begin position="496"/>
        <end position="732"/>
    </location>
</feature>
<dbReference type="Pfam" id="PF00672">
    <property type="entry name" value="HAMP"/>
    <property type="match status" value="1"/>
</dbReference>
<dbReference type="Gene3D" id="1.10.287.950">
    <property type="entry name" value="Methyl-accepting chemotaxis protein"/>
    <property type="match status" value="1"/>
</dbReference>
<evidence type="ECO:0000259" key="6">
    <source>
        <dbReference type="PROSITE" id="PS50111"/>
    </source>
</evidence>
<dbReference type="InterPro" id="IPR003660">
    <property type="entry name" value="HAMP_dom"/>
</dbReference>
<dbReference type="GO" id="GO:0004888">
    <property type="term" value="F:transmembrane signaling receptor activity"/>
    <property type="evidence" value="ECO:0007669"/>
    <property type="project" value="InterPro"/>
</dbReference>
<organism evidence="8 9">
    <name type="scientific">Rheinheimera mesophila</name>
    <dbReference type="NCBI Taxonomy" id="1547515"/>
    <lineage>
        <taxon>Bacteria</taxon>
        <taxon>Pseudomonadati</taxon>
        <taxon>Pseudomonadota</taxon>
        <taxon>Gammaproteobacteria</taxon>
        <taxon>Chromatiales</taxon>
        <taxon>Chromatiaceae</taxon>
        <taxon>Rheinheimera</taxon>
    </lineage>
</organism>
<comment type="caution">
    <text evidence="8">The sequence shown here is derived from an EMBL/GenBank/DDBJ whole genome shotgun (WGS) entry which is preliminary data.</text>
</comment>
<comment type="subcellular location">
    <subcellularLocation>
        <location evidence="1">Membrane</location>
    </subcellularLocation>
</comment>
<dbReference type="PANTHER" id="PTHR32089:SF112">
    <property type="entry name" value="LYSOZYME-LIKE PROTEIN-RELATED"/>
    <property type="match status" value="1"/>
</dbReference>
<dbReference type="PROSITE" id="PS50885">
    <property type="entry name" value="HAMP"/>
    <property type="match status" value="1"/>
</dbReference>
<comment type="similarity">
    <text evidence="3">Belongs to the methyl-accepting chemotaxis (MCP) protein family.</text>
</comment>
<dbReference type="Gene3D" id="3.30.450.20">
    <property type="entry name" value="PAS domain"/>
    <property type="match status" value="1"/>
</dbReference>